<dbReference type="PATRIC" id="fig|172049.5.peg.932"/>
<dbReference type="GO" id="GO:0005840">
    <property type="term" value="C:ribosome"/>
    <property type="evidence" value="ECO:0007669"/>
    <property type="project" value="UniProtKB-KW"/>
</dbReference>
<comment type="similarity">
    <text evidence="1 4">Belongs to the eukaryotic ribosomal protein eL33 family.</text>
</comment>
<keyword evidence="3 4" id="KW-0687">Ribonucleoprotein</keyword>
<evidence type="ECO:0000313" key="6">
    <source>
        <dbReference type="Proteomes" id="UP000053911"/>
    </source>
</evidence>
<name>A0A101EN72_9EURY</name>
<proteinExistence type="inferred from homology"/>
<accession>A0A101EN72</accession>
<dbReference type="InterPro" id="IPR038661">
    <property type="entry name" value="Ribosomal_eL33_sf"/>
</dbReference>
<dbReference type="GO" id="GO:0006412">
    <property type="term" value="P:translation"/>
    <property type="evidence" value="ECO:0007669"/>
    <property type="project" value="UniProtKB-UniRule"/>
</dbReference>
<dbReference type="PANTHER" id="PTHR10902">
    <property type="entry name" value="60S RIBOSOMAL PROTEIN L35A"/>
    <property type="match status" value="1"/>
</dbReference>
<dbReference type="HAMAP" id="MF_00573">
    <property type="entry name" value="Ribosomal_eL33"/>
    <property type="match status" value="1"/>
</dbReference>
<dbReference type="NCBIfam" id="NF003326">
    <property type="entry name" value="PRK04337.1"/>
    <property type="match status" value="1"/>
</dbReference>
<dbReference type="PROSITE" id="PS01105">
    <property type="entry name" value="RIBOSOMAL_L35AE"/>
    <property type="match status" value="1"/>
</dbReference>
<dbReference type="EMBL" id="LGFD01000005">
    <property type="protein sequence ID" value="KUK18272.1"/>
    <property type="molecule type" value="Genomic_DNA"/>
</dbReference>
<dbReference type="Pfam" id="PF01247">
    <property type="entry name" value="Ribosomal_L35Ae"/>
    <property type="match status" value="1"/>
</dbReference>
<organism evidence="5 6">
    <name type="scientific">Thermococcus sibiricus</name>
    <dbReference type="NCBI Taxonomy" id="172049"/>
    <lineage>
        <taxon>Archaea</taxon>
        <taxon>Methanobacteriati</taxon>
        <taxon>Methanobacteriota</taxon>
        <taxon>Thermococci</taxon>
        <taxon>Thermococcales</taxon>
        <taxon>Thermococcaceae</taxon>
        <taxon>Thermococcus</taxon>
    </lineage>
</organism>
<evidence type="ECO:0000256" key="3">
    <source>
        <dbReference type="ARBA" id="ARBA00023274"/>
    </source>
</evidence>
<dbReference type="SUPFAM" id="SSF50447">
    <property type="entry name" value="Translation proteins"/>
    <property type="match status" value="1"/>
</dbReference>
<dbReference type="Gene3D" id="2.40.10.190">
    <property type="entry name" value="translation elongation factor selb, chain A, domain 4"/>
    <property type="match status" value="1"/>
</dbReference>
<dbReference type="Proteomes" id="UP000053911">
    <property type="component" value="Unassembled WGS sequence"/>
</dbReference>
<evidence type="ECO:0000313" key="5">
    <source>
        <dbReference type="EMBL" id="KUK18272.1"/>
    </source>
</evidence>
<dbReference type="InterPro" id="IPR001780">
    <property type="entry name" value="Ribosomal_eL33"/>
</dbReference>
<dbReference type="GO" id="GO:1990904">
    <property type="term" value="C:ribonucleoprotein complex"/>
    <property type="evidence" value="ECO:0007669"/>
    <property type="project" value="UniProtKB-KW"/>
</dbReference>
<dbReference type="AlphaFoldDB" id="A0A101EN72"/>
<evidence type="ECO:0000256" key="1">
    <source>
        <dbReference type="ARBA" id="ARBA00009269"/>
    </source>
</evidence>
<dbReference type="GO" id="GO:0003735">
    <property type="term" value="F:structural constituent of ribosome"/>
    <property type="evidence" value="ECO:0007669"/>
    <property type="project" value="InterPro"/>
</dbReference>
<evidence type="ECO:0000256" key="2">
    <source>
        <dbReference type="ARBA" id="ARBA00022980"/>
    </source>
</evidence>
<dbReference type="RefSeq" id="WP_283217298.1">
    <property type="nucleotide sequence ID" value="NZ_LGFD01000005.1"/>
</dbReference>
<evidence type="ECO:0000256" key="4">
    <source>
        <dbReference type="HAMAP-Rule" id="MF_00573"/>
    </source>
</evidence>
<protein>
    <recommendedName>
        <fullName evidence="4">Large ribosomal subunit protein eL33</fullName>
    </recommendedName>
</protein>
<keyword evidence="2 4" id="KW-0689">Ribosomal protein</keyword>
<reference evidence="6" key="1">
    <citation type="journal article" date="2015" name="MBio">
        <title>Genome-Resolved Metagenomic Analysis Reveals Roles for Candidate Phyla and Other Microbial Community Members in Biogeochemical Transformations in Oil Reservoirs.</title>
        <authorList>
            <person name="Hu P."/>
            <person name="Tom L."/>
            <person name="Singh A."/>
            <person name="Thomas B.C."/>
            <person name="Baker B.J."/>
            <person name="Piceno Y.M."/>
            <person name="Andersen G.L."/>
            <person name="Banfield J.F."/>
        </authorList>
    </citation>
    <scope>NUCLEOTIDE SEQUENCE [LARGE SCALE GENOMIC DNA]</scope>
</reference>
<dbReference type="InterPro" id="IPR009000">
    <property type="entry name" value="Transl_B-barrel_sf"/>
</dbReference>
<gene>
    <name evidence="4" type="primary">rpl35ae</name>
    <name evidence="5" type="ORF">XD54_0363</name>
</gene>
<sequence length="87" mass="9665">MIMKGIVLSYMRSKEHQHSNHMIIKPLGIESKEQAATLIGKKVLWKSPSGKLLAGKITRTHGIRGEVKAIFERALPGQAIGDYVEIK</sequence>
<comment type="caution">
    <text evidence="5">The sequence shown here is derived from an EMBL/GenBank/DDBJ whole genome shotgun (WGS) entry which is preliminary data.</text>
</comment>
<dbReference type="InterPro" id="IPR018266">
    <property type="entry name" value="Ribosomal_eL33_CS"/>
</dbReference>